<protein>
    <submittedName>
        <fullName evidence="1">Uncharacterized protein</fullName>
    </submittedName>
</protein>
<dbReference type="AlphaFoldDB" id="A0A1E7FKP8"/>
<dbReference type="KEGG" id="fcy:FRACYDRAFT_237005"/>
<evidence type="ECO:0000313" key="2">
    <source>
        <dbReference type="Proteomes" id="UP000095751"/>
    </source>
</evidence>
<accession>A0A1E7FKP8</accession>
<reference evidence="1 2" key="1">
    <citation type="submission" date="2016-09" db="EMBL/GenBank/DDBJ databases">
        <title>Extensive genetic diversity and differential bi-allelic expression allows diatom success in the polar Southern Ocean.</title>
        <authorList>
            <consortium name="DOE Joint Genome Institute"/>
            <person name="Mock T."/>
            <person name="Otillar R.P."/>
            <person name="Strauss J."/>
            <person name="Dupont C."/>
            <person name="Frickenhaus S."/>
            <person name="Maumus F."/>
            <person name="Mcmullan M."/>
            <person name="Sanges R."/>
            <person name="Schmutz J."/>
            <person name="Toseland A."/>
            <person name="Valas R."/>
            <person name="Veluchamy A."/>
            <person name="Ward B.J."/>
            <person name="Allen A."/>
            <person name="Barry K."/>
            <person name="Falciatore A."/>
            <person name="Ferrante M."/>
            <person name="Fortunato A.E."/>
            <person name="Gloeckner G."/>
            <person name="Gruber A."/>
            <person name="Hipkin R."/>
            <person name="Janech M."/>
            <person name="Kroth P."/>
            <person name="Leese F."/>
            <person name="Lindquist E."/>
            <person name="Lyon B.R."/>
            <person name="Martin J."/>
            <person name="Mayer C."/>
            <person name="Parker M."/>
            <person name="Quesneville H."/>
            <person name="Raymond J."/>
            <person name="Uhlig C."/>
            <person name="Valentin K.U."/>
            <person name="Worden A.Z."/>
            <person name="Armbrust E.V."/>
            <person name="Bowler C."/>
            <person name="Green B."/>
            <person name="Moulton V."/>
            <person name="Van Oosterhout C."/>
            <person name="Grigoriev I."/>
        </authorList>
    </citation>
    <scope>NUCLEOTIDE SEQUENCE [LARGE SCALE GENOMIC DNA]</scope>
    <source>
        <strain evidence="1 2">CCMP1102</strain>
    </source>
</reference>
<dbReference type="EMBL" id="KV784356">
    <property type="protein sequence ID" value="OEU18726.1"/>
    <property type="molecule type" value="Genomic_DNA"/>
</dbReference>
<gene>
    <name evidence="1" type="ORF">FRACYDRAFT_237005</name>
</gene>
<evidence type="ECO:0000313" key="1">
    <source>
        <dbReference type="EMBL" id="OEU18726.1"/>
    </source>
</evidence>
<organism evidence="1 2">
    <name type="scientific">Fragilariopsis cylindrus CCMP1102</name>
    <dbReference type="NCBI Taxonomy" id="635003"/>
    <lineage>
        <taxon>Eukaryota</taxon>
        <taxon>Sar</taxon>
        <taxon>Stramenopiles</taxon>
        <taxon>Ochrophyta</taxon>
        <taxon>Bacillariophyta</taxon>
        <taxon>Bacillariophyceae</taxon>
        <taxon>Bacillariophycidae</taxon>
        <taxon>Bacillariales</taxon>
        <taxon>Bacillariaceae</taxon>
        <taxon>Fragilariopsis</taxon>
    </lineage>
</organism>
<dbReference type="InParanoid" id="A0A1E7FKP8"/>
<proteinExistence type="predicted"/>
<name>A0A1E7FKP8_9STRA</name>
<keyword evidence="2" id="KW-1185">Reference proteome</keyword>
<sequence length="391" mass="44481">MSNNNNSKMPAEVKARWTSLSKTVRYDLVVNLIKTIGVGKAAGILLTKVEQTNRTELDKKVYEQYILLLKEKVAGVQTDHVAVLMRAIGVGVAADILLENSGNTELTEFTNKVNAKALALMEKRVLEGAATTKAAGSAAPAFVSPTKATKRTLDDFFFDQSDEEEETTDELDPEKLEKYFDKKFGITTISNKQVNIILGRTLILGNVNVSPKKTIHENAETFIETIIAHYGIVHNFMDMKRNIPDLDEVSLVKPTLVLEYLTKLGLEFVQVAEKDFQHILKCKDKRSDPFLLVFRPEVHELNEKITEKNCPTKWPQFSLLFQEKNLLVPFNTEQRSMMLGTQLREERYDVTWDAYCFQNFNNKFCPVTSRFKQGKRKMKLCTVFAISKKKP</sequence>
<dbReference type="Proteomes" id="UP000095751">
    <property type="component" value="Unassembled WGS sequence"/>
</dbReference>